<dbReference type="GO" id="GO:0005524">
    <property type="term" value="F:ATP binding"/>
    <property type="evidence" value="ECO:0007669"/>
    <property type="project" value="UniProtKB-KW"/>
</dbReference>
<evidence type="ECO:0000256" key="3">
    <source>
        <dbReference type="ARBA" id="ARBA00011245"/>
    </source>
</evidence>
<comment type="subcellular location">
    <subcellularLocation>
        <location evidence="1">Cytoplasm</location>
    </subcellularLocation>
</comment>
<dbReference type="InterPro" id="IPR009080">
    <property type="entry name" value="tRNAsynth_Ia_anticodon-bd"/>
</dbReference>
<comment type="subunit">
    <text evidence="3">Monomer.</text>
</comment>
<feature type="region of interest" description="Disordered" evidence="14">
    <location>
        <begin position="125"/>
        <end position="156"/>
    </location>
</feature>
<evidence type="ECO:0000256" key="7">
    <source>
        <dbReference type="ARBA" id="ARBA00022741"/>
    </source>
</evidence>
<gene>
    <name evidence="18" type="ORF">BaOVIS_019830</name>
</gene>
<sequence length="759" mass="84684">MVKATSLLVSISALASASMTLAANANRSGGVLDAMMPHVVNSTVSALTGTSPQDLDTPHISLKVMPSKRIHLSPSEMNALLFTIKQEIHRKVNQLEEDLLERRHENEKHLSAWALNQAPVYMPFRDNSETSKNKHERNLELEVQKNKEKAEGRNSAGKPEVVNTIIAQHVRDVIRGALNSCIGQNLLQEHLKSVSVVAANPKFGDFQWNDAIALYKAIGSSLEVGSPKELAELVKSHIASACFSAVNVSPQGFLTVTLSKEFVEGELRQLYKTGVTVPPAPKGCRVAIDFSSPNIAKEMHVGHLRSTIIGESLCKHICLDSKHIAARILEFHGYEVKRINHLGDWGTHFGMLVEYMLAKHPDFMTNVPSISDFTQFYKEAKALMDSDAEFKAKSRKRVVLLQSGDDLSIKVWKLLCQISEREFAKIYQMLDITIENRGESSYNDMIPDVVEELRKKNLVVQSEGAQCIFTSVSPVPLMAIKSDGSYGYDSTDLACIRYRIKELGCKWLIYVTDVGQSEHFMKIFETAKLAGWSDVDGQEVRIDHLGFGMVQDASGNKFKTRSGDTVKLITLLDEAVSRATVELEARIKSRLEEGETEVDVNVSEVAKVLGYGAVKYFELRQTIANNYKFSFDHMLDPRGNTAVYLLYAYARICQIFHKAGVDPKTLQPELLNLTHPSEIALAKHILKLPAVLNQITVDFQISKLAEFVYNLSVEFSSFYKQCKVIGDPNETTRLLLCHATEIVMKTAFNLLGLKPVERI</sequence>
<comment type="caution">
    <text evidence="18">The sequence shown here is derived from an EMBL/GenBank/DDBJ whole genome shotgun (WGS) entry which is preliminary data.</text>
</comment>
<evidence type="ECO:0000259" key="17">
    <source>
        <dbReference type="SMART" id="SM01016"/>
    </source>
</evidence>
<keyword evidence="10 13" id="KW-0030">Aminoacyl-tRNA synthetase</keyword>
<dbReference type="Proteomes" id="UP001057455">
    <property type="component" value="Unassembled WGS sequence"/>
</dbReference>
<evidence type="ECO:0000256" key="6">
    <source>
        <dbReference type="ARBA" id="ARBA00022598"/>
    </source>
</evidence>
<dbReference type="EMBL" id="BLIY01000017">
    <property type="protein sequence ID" value="GFE54579.1"/>
    <property type="molecule type" value="Genomic_DNA"/>
</dbReference>
<accession>A0A9W5TEF0</accession>
<dbReference type="PANTHER" id="PTHR11956">
    <property type="entry name" value="ARGINYL-TRNA SYNTHETASE"/>
    <property type="match status" value="1"/>
</dbReference>
<feature type="chain" id="PRO_5040768860" description="arginine--tRNA ligase" evidence="15">
    <location>
        <begin position="23"/>
        <end position="759"/>
    </location>
</feature>
<dbReference type="Gene3D" id="3.40.50.620">
    <property type="entry name" value="HUPs"/>
    <property type="match status" value="1"/>
</dbReference>
<dbReference type="AlphaFoldDB" id="A0A9W5TEF0"/>
<proteinExistence type="inferred from homology"/>
<feature type="domain" description="DALR anticodon binding" evidence="16">
    <location>
        <begin position="645"/>
        <end position="759"/>
    </location>
</feature>
<dbReference type="SUPFAM" id="SSF52374">
    <property type="entry name" value="Nucleotidylyl transferase"/>
    <property type="match status" value="1"/>
</dbReference>
<dbReference type="InterPro" id="IPR001278">
    <property type="entry name" value="Arg-tRNA-ligase"/>
</dbReference>
<evidence type="ECO:0000256" key="5">
    <source>
        <dbReference type="ARBA" id="ARBA00022490"/>
    </source>
</evidence>
<name>A0A9W5TEF0_BABOV</name>
<evidence type="ECO:0000256" key="2">
    <source>
        <dbReference type="ARBA" id="ARBA00005594"/>
    </source>
</evidence>
<dbReference type="InterPro" id="IPR001412">
    <property type="entry name" value="aa-tRNA-synth_I_CS"/>
</dbReference>
<dbReference type="InterPro" id="IPR005148">
    <property type="entry name" value="Arg-tRNA-synth_N"/>
</dbReference>
<dbReference type="PRINTS" id="PR01038">
    <property type="entry name" value="TRNASYNTHARG"/>
</dbReference>
<dbReference type="InterPro" id="IPR035684">
    <property type="entry name" value="ArgRS_core"/>
</dbReference>
<evidence type="ECO:0000313" key="18">
    <source>
        <dbReference type="EMBL" id="GFE54579.1"/>
    </source>
</evidence>
<dbReference type="SUPFAM" id="SSF47323">
    <property type="entry name" value="Anticodon-binding domain of a subclass of class I aminoacyl-tRNA synthetases"/>
    <property type="match status" value="1"/>
</dbReference>
<dbReference type="GO" id="GO:0005737">
    <property type="term" value="C:cytoplasm"/>
    <property type="evidence" value="ECO:0007669"/>
    <property type="project" value="UniProtKB-SubCell"/>
</dbReference>
<keyword evidence="8 13" id="KW-0067">ATP-binding</keyword>
<evidence type="ECO:0000256" key="4">
    <source>
        <dbReference type="ARBA" id="ARBA00012837"/>
    </source>
</evidence>
<keyword evidence="19" id="KW-1185">Reference proteome</keyword>
<evidence type="ECO:0000256" key="9">
    <source>
        <dbReference type="ARBA" id="ARBA00022917"/>
    </source>
</evidence>
<dbReference type="SMART" id="SM01016">
    <property type="entry name" value="Arg_tRNA_synt_N"/>
    <property type="match status" value="1"/>
</dbReference>
<protein>
    <recommendedName>
        <fullName evidence="4">arginine--tRNA ligase</fullName>
        <ecNumber evidence="4">6.1.1.19</ecNumber>
    </recommendedName>
    <alternativeName>
        <fullName evidence="11">Arginyl-tRNA synthetase</fullName>
    </alternativeName>
</protein>
<evidence type="ECO:0000256" key="11">
    <source>
        <dbReference type="ARBA" id="ARBA00033033"/>
    </source>
</evidence>
<dbReference type="Pfam" id="PF00750">
    <property type="entry name" value="tRNA-synt_1d"/>
    <property type="match status" value="1"/>
</dbReference>
<dbReference type="FunFam" id="3.40.50.620:FF:000116">
    <property type="entry name" value="Arginine--tRNA ligase"/>
    <property type="match status" value="1"/>
</dbReference>
<dbReference type="Pfam" id="PF05746">
    <property type="entry name" value="DALR_1"/>
    <property type="match status" value="1"/>
</dbReference>
<dbReference type="InterPro" id="IPR008909">
    <property type="entry name" value="DALR_anticod-bd"/>
</dbReference>
<dbReference type="FunFam" id="1.10.730.10:FF:000006">
    <property type="entry name" value="Arginyl-tRNA synthetase 2, mitochondrial"/>
    <property type="match status" value="1"/>
</dbReference>
<dbReference type="CDD" id="cd00671">
    <property type="entry name" value="ArgRS_core"/>
    <property type="match status" value="1"/>
</dbReference>
<dbReference type="SUPFAM" id="SSF55190">
    <property type="entry name" value="Arginyl-tRNA synthetase (ArgRS), N-terminal 'additional' domain"/>
    <property type="match status" value="1"/>
</dbReference>
<evidence type="ECO:0000259" key="16">
    <source>
        <dbReference type="SMART" id="SM00836"/>
    </source>
</evidence>
<evidence type="ECO:0000256" key="15">
    <source>
        <dbReference type="SAM" id="SignalP"/>
    </source>
</evidence>
<evidence type="ECO:0000313" key="19">
    <source>
        <dbReference type="Proteomes" id="UP001057455"/>
    </source>
</evidence>
<dbReference type="NCBIfam" id="TIGR00456">
    <property type="entry name" value="argS"/>
    <property type="match status" value="1"/>
</dbReference>
<feature type="signal peptide" evidence="15">
    <location>
        <begin position="1"/>
        <end position="22"/>
    </location>
</feature>
<dbReference type="Gene3D" id="1.10.730.10">
    <property type="entry name" value="Isoleucyl-tRNA Synthetase, Domain 1"/>
    <property type="match status" value="1"/>
</dbReference>
<dbReference type="GO" id="GO:0006420">
    <property type="term" value="P:arginyl-tRNA aminoacylation"/>
    <property type="evidence" value="ECO:0007669"/>
    <property type="project" value="InterPro"/>
</dbReference>
<dbReference type="InterPro" id="IPR014729">
    <property type="entry name" value="Rossmann-like_a/b/a_fold"/>
</dbReference>
<keyword evidence="7 13" id="KW-0547">Nucleotide-binding</keyword>
<dbReference type="OrthoDB" id="68056at2759"/>
<evidence type="ECO:0000256" key="14">
    <source>
        <dbReference type="SAM" id="MobiDB-lite"/>
    </source>
</evidence>
<reference evidence="18" key="1">
    <citation type="submission" date="2019-12" db="EMBL/GenBank/DDBJ databases">
        <title>Genome sequence of Babesia ovis.</title>
        <authorList>
            <person name="Yamagishi J."/>
            <person name="Sevinc F."/>
            <person name="Xuan X."/>
        </authorList>
    </citation>
    <scope>NUCLEOTIDE SEQUENCE</scope>
    <source>
        <strain evidence="18">Selcuk</strain>
    </source>
</reference>
<feature type="domain" description="Arginyl tRNA synthetase N-terminal" evidence="17">
    <location>
        <begin position="168"/>
        <end position="258"/>
    </location>
</feature>
<dbReference type="PANTHER" id="PTHR11956:SF5">
    <property type="entry name" value="ARGININE--TRNA LIGASE, CYTOPLASMIC"/>
    <property type="match status" value="1"/>
</dbReference>
<evidence type="ECO:0000256" key="12">
    <source>
        <dbReference type="ARBA" id="ARBA00049339"/>
    </source>
</evidence>
<dbReference type="HAMAP" id="MF_00123">
    <property type="entry name" value="Arg_tRNA_synth"/>
    <property type="match status" value="1"/>
</dbReference>
<keyword evidence="9 13" id="KW-0648">Protein biosynthesis</keyword>
<feature type="compositionally biased region" description="Basic and acidic residues" evidence="14">
    <location>
        <begin position="126"/>
        <end position="152"/>
    </location>
</feature>
<evidence type="ECO:0000256" key="8">
    <source>
        <dbReference type="ARBA" id="ARBA00022840"/>
    </source>
</evidence>
<comment type="catalytic activity">
    <reaction evidence="12">
        <text>tRNA(Arg) + L-arginine + ATP = L-arginyl-tRNA(Arg) + AMP + diphosphate</text>
        <dbReference type="Rhea" id="RHEA:20301"/>
        <dbReference type="Rhea" id="RHEA-COMP:9658"/>
        <dbReference type="Rhea" id="RHEA-COMP:9673"/>
        <dbReference type="ChEBI" id="CHEBI:30616"/>
        <dbReference type="ChEBI" id="CHEBI:32682"/>
        <dbReference type="ChEBI" id="CHEBI:33019"/>
        <dbReference type="ChEBI" id="CHEBI:78442"/>
        <dbReference type="ChEBI" id="CHEBI:78513"/>
        <dbReference type="ChEBI" id="CHEBI:456215"/>
        <dbReference type="EC" id="6.1.1.19"/>
    </reaction>
</comment>
<keyword evidence="15" id="KW-0732">Signal</keyword>
<dbReference type="SMART" id="SM00836">
    <property type="entry name" value="DALR_1"/>
    <property type="match status" value="1"/>
</dbReference>
<keyword evidence="5" id="KW-0963">Cytoplasm</keyword>
<dbReference type="PROSITE" id="PS00178">
    <property type="entry name" value="AA_TRNA_LIGASE_I"/>
    <property type="match status" value="1"/>
</dbReference>
<dbReference type="InterPro" id="IPR036695">
    <property type="entry name" value="Arg-tRNA-synth_N_sf"/>
</dbReference>
<dbReference type="EC" id="6.1.1.19" evidence="4"/>
<comment type="similarity">
    <text evidence="2 13">Belongs to the class-I aminoacyl-tRNA synthetase family.</text>
</comment>
<keyword evidence="6 13" id="KW-0436">Ligase</keyword>
<dbReference type="GO" id="GO:0004814">
    <property type="term" value="F:arginine-tRNA ligase activity"/>
    <property type="evidence" value="ECO:0007669"/>
    <property type="project" value="UniProtKB-EC"/>
</dbReference>
<dbReference type="Gene3D" id="3.30.1360.70">
    <property type="entry name" value="Arginyl tRNA synthetase N-terminal domain"/>
    <property type="match status" value="1"/>
</dbReference>
<evidence type="ECO:0000256" key="13">
    <source>
        <dbReference type="RuleBase" id="RU363038"/>
    </source>
</evidence>
<evidence type="ECO:0000256" key="10">
    <source>
        <dbReference type="ARBA" id="ARBA00023146"/>
    </source>
</evidence>
<organism evidence="18 19">
    <name type="scientific">Babesia ovis</name>
    <dbReference type="NCBI Taxonomy" id="5869"/>
    <lineage>
        <taxon>Eukaryota</taxon>
        <taxon>Sar</taxon>
        <taxon>Alveolata</taxon>
        <taxon>Apicomplexa</taxon>
        <taxon>Aconoidasida</taxon>
        <taxon>Piroplasmida</taxon>
        <taxon>Babesiidae</taxon>
        <taxon>Babesia</taxon>
    </lineage>
</organism>
<dbReference type="Pfam" id="PF03485">
    <property type="entry name" value="Arg_tRNA_synt_N"/>
    <property type="match status" value="1"/>
</dbReference>
<evidence type="ECO:0000256" key="1">
    <source>
        <dbReference type="ARBA" id="ARBA00004496"/>
    </source>
</evidence>